<keyword evidence="3" id="KW-1185">Reference proteome</keyword>
<evidence type="ECO:0000313" key="2">
    <source>
        <dbReference type="EMBL" id="MDX8032062.1"/>
    </source>
</evidence>
<keyword evidence="1" id="KW-1133">Transmembrane helix</keyword>
<feature type="transmembrane region" description="Helical" evidence="1">
    <location>
        <begin position="191"/>
        <end position="209"/>
    </location>
</feature>
<dbReference type="Pfam" id="PF12679">
    <property type="entry name" value="ABC2_membrane_2"/>
    <property type="match status" value="1"/>
</dbReference>
<gene>
    <name evidence="2" type="ORF">SK803_17700</name>
</gene>
<protein>
    <submittedName>
        <fullName evidence="2">ABC transporter permease subunit</fullName>
    </submittedName>
</protein>
<feature type="transmembrane region" description="Helical" evidence="1">
    <location>
        <begin position="305"/>
        <end position="323"/>
    </location>
</feature>
<sequence length="327" mass="34443">MTWVVWRQQRAQLITLLAVLVVGAAGVLLLRSSMSSYLDTHGLASCIASGVQPGSTCGLAAQEFQAVWFDRMKIGQLLVLALPALIGLFCGAPLFARELEQGTHVLAFTQSVSRTRWMATKFAVVAAPALVVLVVLQLLVTGWLNAAGKLGPLVSGPFVYSNFGTSGLAPVSYALFTFGLGMLVGALSGRTLAAMAVTLAVFVVVRFVLTGVQQFLLPTQRVVSDDPSQPSVTDQAALVVRSGYLDARGTPVPDGAEDRIGQCGSRGNTEAATDLATCYREQGLAKSFSDIIPSSEVGTLHLVEASIFGGLAVVFVLATGWALRRQT</sequence>
<name>A0ABU4T1M2_9PSEU</name>
<comment type="caution">
    <text evidence="2">The sequence shown here is derived from an EMBL/GenBank/DDBJ whole genome shotgun (WGS) entry which is preliminary data.</text>
</comment>
<dbReference type="EMBL" id="JAXAVW010000013">
    <property type="protein sequence ID" value="MDX8032062.1"/>
    <property type="molecule type" value="Genomic_DNA"/>
</dbReference>
<reference evidence="2 3" key="1">
    <citation type="submission" date="2023-11" db="EMBL/GenBank/DDBJ databases">
        <title>Lentzea sokolovensis, sp. nov., Lentzea kristufkii, sp. nov., and Lentzea miocenensis, sp. nov., rare actinobacteria from Sokolov Coal Basin, Miocene lacustrine sediment, Czech Republic.</title>
        <authorList>
            <person name="Lara A."/>
            <person name="Kotroba L."/>
            <person name="Nouioui I."/>
            <person name="Neumann-Schaal M."/>
            <person name="Mast Y."/>
            <person name="Chronakova A."/>
        </authorList>
    </citation>
    <scope>NUCLEOTIDE SEQUENCE [LARGE SCALE GENOMIC DNA]</scope>
    <source>
        <strain evidence="2 3">BCCO 10_0856</strain>
    </source>
</reference>
<keyword evidence="1" id="KW-0472">Membrane</keyword>
<organism evidence="2 3">
    <name type="scientific">Lentzea miocenica</name>
    <dbReference type="NCBI Taxonomy" id="3095431"/>
    <lineage>
        <taxon>Bacteria</taxon>
        <taxon>Bacillati</taxon>
        <taxon>Actinomycetota</taxon>
        <taxon>Actinomycetes</taxon>
        <taxon>Pseudonocardiales</taxon>
        <taxon>Pseudonocardiaceae</taxon>
        <taxon>Lentzea</taxon>
    </lineage>
</organism>
<feature type="transmembrane region" description="Helical" evidence="1">
    <location>
        <begin position="74"/>
        <end position="96"/>
    </location>
</feature>
<dbReference type="RefSeq" id="WP_319967114.1">
    <property type="nucleotide sequence ID" value="NZ_JAXAVW010000013.1"/>
</dbReference>
<feature type="transmembrane region" description="Helical" evidence="1">
    <location>
        <begin position="117"/>
        <end position="140"/>
    </location>
</feature>
<proteinExistence type="predicted"/>
<dbReference type="Proteomes" id="UP001285521">
    <property type="component" value="Unassembled WGS sequence"/>
</dbReference>
<feature type="transmembrane region" description="Helical" evidence="1">
    <location>
        <begin position="160"/>
        <end position="184"/>
    </location>
</feature>
<feature type="transmembrane region" description="Helical" evidence="1">
    <location>
        <begin position="12"/>
        <end position="30"/>
    </location>
</feature>
<evidence type="ECO:0000313" key="3">
    <source>
        <dbReference type="Proteomes" id="UP001285521"/>
    </source>
</evidence>
<reference evidence="2 3" key="2">
    <citation type="submission" date="2023-11" db="EMBL/GenBank/DDBJ databases">
        <authorList>
            <person name="Lara A.C."/>
            <person name="Chronakova A."/>
        </authorList>
    </citation>
    <scope>NUCLEOTIDE SEQUENCE [LARGE SCALE GENOMIC DNA]</scope>
    <source>
        <strain evidence="2 3">BCCO 10_0856</strain>
    </source>
</reference>
<evidence type="ECO:0000256" key="1">
    <source>
        <dbReference type="SAM" id="Phobius"/>
    </source>
</evidence>
<accession>A0ABU4T1M2</accession>
<keyword evidence="1" id="KW-0812">Transmembrane</keyword>